<proteinExistence type="predicted"/>
<name>A0A7J7LDN5_9MAGN</name>
<organism evidence="1 2">
    <name type="scientific">Kingdonia uniflora</name>
    <dbReference type="NCBI Taxonomy" id="39325"/>
    <lineage>
        <taxon>Eukaryota</taxon>
        <taxon>Viridiplantae</taxon>
        <taxon>Streptophyta</taxon>
        <taxon>Embryophyta</taxon>
        <taxon>Tracheophyta</taxon>
        <taxon>Spermatophyta</taxon>
        <taxon>Magnoliopsida</taxon>
        <taxon>Ranunculales</taxon>
        <taxon>Circaeasteraceae</taxon>
        <taxon>Kingdonia</taxon>
    </lineage>
</organism>
<sequence>MPEQWMRVHRVATPQLMQQQLIQRNAHQGLGYMPNARNGVDPSLVPRGLVSSMMLAPVDVFVIPSPVDSHRNGPMPITTLSYALASTTLEHQR</sequence>
<gene>
    <name evidence="1" type="ORF">GIB67_013943</name>
</gene>
<dbReference type="EMBL" id="JACGCM010002358">
    <property type="protein sequence ID" value="KAF6140650.1"/>
    <property type="molecule type" value="Genomic_DNA"/>
</dbReference>
<dbReference type="AlphaFoldDB" id="A0A7J7LDN5"/>
<evidence type="ECO:0000313" key="2">
    <source>
        <dbReference type="Proteomes" id="UP000541444"/>
    </source>
</evidence>
<dbReference type="Proteomes" id="UP000541444">
    <property type="component" value="Unassembled WGS sequence"/>
</dbReference>
<comment type="caution">
    <text evidence="1">The sequence shown here is derived from an EMBL/GenBank/DDBJ whole genome shotgun (WGS) entry which is preliminary data.</text>
</comment>
<keyword evidence="2" id="KW-1185">Reference proteome</keyword>
<protein>
    <submittedName>
        <fullName evidence="1">Uncharacterized protein</fullName>
    </submittedName>
</protein>
<evidence type="ECO:0000313" key="1">
    <source>
        <dbReference type="EMBL" id="KAF6140650.1"/>
    </source>
</evidence>
<accession>A0A7J7LDN5</accession>
<reference evidence="1 2" key="1">
    <citation type="journal article" date="2020" name="IScience">
        <title>Genome Sequencing of the Endangered Kingdonia uniflora (Circaeasteraceae, Ranunculales) Reveals Potential Mechanisms of Evolutionary Specialization.</title>
        <authorList>
            <person name="Sun Y."/>
            <person name="Deng T."/>
            <person name="Zhang A."/>
            <person name="Moore M.J."/>
            <person name="Landis J.B."/>
            <person name="Lin N."/>
            <person name="Zhang H."/>
            <person name="Zhang X."/>
            <person name="Huang J."/>
            <person name="Zhang X."/>
            <person name="Sun H."/>
            <person name="Wang H."/>
        </authorList>
    </citation>
    <scope>NUCLEOTIDE SEQUENCE [LARGE SCALE GENOMIC DNA]</scope>
    <source>
        <strain evidence="1">TB1705</strain>
        <tissue evidence="1">Leaf</tissue>
    </source>
</reference>